<dbReference type="Pfam" id="PF12785">
    <property type="entry name" value="VESA1_N"/>
    <property type="match status" value="1"/>
</dbReference>
<dbReference type="Proteomes" id="UP001497744">
    <property type="component" value="Unassembled WGS sequence"/>
</dbReference>
<evidence type="ECO:0000313" key="3">
    <source>
        <dbReference type="Proteomes" id="UP001497744"/>
    </source>
</evidence>
<keyword evidence="3" id="KW-1185">Reference proteome</keyword>
<accession>A0AAV4LQV6</accession>
<gene>
    <name evidence="2" type="ORF">BcabD6B2_19980</name>
</gene>
<evidence type="ECO:0000256" key="1">
    <source>
        <dbReference type="SAM" id="Phobius"/>
    </source>
</evidence>
<evidence type="ECO:0000313" key="2">
    <source>
        <dbReference type="EMBL" id="GIX62563.1"/>
    </source>
</evidence>
<name>A0AAV4LQV6_BABCB</name>
<keyword evidence="1" id="KW-0812">Transmembrane</keyword>
<dbReference type="AlphaFoldDB" id="A0AAV4LQV6"/>
<keyword evidence="1" id="KW-0472">Membrane</keyword>
<dbReference type="EMBL" id="BPLF01000002">
    <property type="protein sequence ID" value="GIX62563.1"/>
    <property type="molecule type" value="Genomic_DNA"/>
</dbReference>
<protein>
    <submittedName>
        <fullName evidence="2">Variant erythrocyte surface antigen-1 family protein</fullName>
    </submittedName>
</protein>
<dbReference type="InterPro" id="IPR024751">
    <property type="entry name" value="VESA1"/>
</dbReference>
<organism evidence="2 3">
    <name type="scientific">Babesia caballi</name>
    <dbReference type="NCBI Taxonomy" id="5871"/>
    <lineage>
        <taxon>Eukaryota</taxon>
        <taxon>Sar</taxon>
        <taxon>Alveolata</taxon>
        <taxon>Apicomplexa</taxon>
        <taxon>Aconoidasida</taxon>
        <taxon>Piroplasmida</taxon>
        <taxon>Babesiidae</taxon>
        <taxon>Babesia</taxon>
    </lineage>
</organism>
<keyword evidence="1" id="KW-1133">Transmembrane helix</keyword>
<feature type="transmembrane region" description="Helical" evidence="1">
    <location>
        <begin position="798"/>
        <end position="821"/>
    </location>
</feature>
<reference evidence="2 3" key="1">
    <citation type="submission" date="2021-06" db="EMBL/GenBank/DDBJ databases">
        <title>Genome sequence of Babesia caballi.</title>
        <authorList>
            <person name="Yamagishi J."/>
            <person name="Kidaka T."/>
            <person name="Ochi A."/>
        </authorList>
    </citation>
    <scope>NUCLEOTIDE SEQUENCE [LARGE SCALE GENOMIC DNA]</scope>
    <source>
        <strain evidence="2">USDA-D6B2</strain>
    </source>
</reference>
<dbReference type="RefSeq" id="XP_067714632.1">
    <property type="nucleotide sequence ID" value="XM_067858531.1"/>
</dbReference>
<proteinExistence type="predicted"/>
<dbReference type="GeneID" id="94194044"/>
<comment type="caution">
    <text evidence="2">The sequence shown here is derived from an EMBL/GenBank/DDBJ whole genome shotgun (WGS) entry which is preliminary data.</text>
</comment>
<sequence>MSTPKQLTDCPSNLKEAIDWILRVTGKDGQSGKTNAEQLADAVTQLLKDVESSSSELESTLEKIKVALKTQSNTGIIDALGNGLNGFMTSIHDDYGDSKSVYDKLNGQLNSVVKHAGDIFISCIPMVFYGLGYLHWKCSGQWYGQKLTDNGALRTFMTRCGFVAKNLSGYSGSNIATSALGEFQEFQTHAAEKSYAEFLQKLQREGQKNWQEASASNATQSHFLSGLYLCSTSYFRHHHQKNAAQARPPSSIREMLYWLSGLTVTPQFDSLLDHLSTVVPADFKVAISGSGGSVGPQTLSADELTGHLVMSCLLSPAVIGAIQGSGESSNPFLHDIYCASEFLYPSSATSLFNVLGNYSYALQFQLLFLYQQCGRSTTYGCAWQDCKYGSIIQSHSDSHICPSKCTSNHATTSEHISCTHNCSSDSPLQAFLTDNLKGFSLPSKSNQLSPNHLMNHPPGSMCHVKMGFADNLRSDDSATGKNIYNALRPFCGSSTSPVRQLCEKLGCLTQRPPRLLGELFGFYTQLVGQAFNTTQLRRRLQNGISSANSQPQPVGILLDLSSQNSLLSQSFKLLTDHVPFWDLVDTYGVSGLLASSLYGMASHCHEKKVKGLDHNYKCSSPVLSLPDKVDDLYSLFNCDGQPNRVDPNNGICGQYLFPLVYSTGATFALTHSSSYLSWFVYLTDDLQSKLEELFEEFKTVECPHNSGTHTTCICTSVVQCGGVLSLIYRHGFNFHDAYSLNGWQRPSGGGRSMKYENNLNRNCNNFQTQLSNVLAEGAPLHNLLLAIDEFLYYVRFRFMSMVSSFWLCSLAILLYFIFYGIDVLHFKSHVRFPSSHTVPPIGLLTTGKAPVLTKLTYYMP</sequence>